<organism evidence="2 3">
    <name type="scientific">Seminavis robusta</name>
    <dbReference type="NCBI Taxonomy" id="568900"/>
    <lineage>
        <taxon>Eukaryota</taxon>
        <taxon>Sar</taxon>
        <taxon>Stramenopiles</taxon>
        <taxon>Ochrophyta</taxon>
        <taxon>Bacillariophyta</taxon>
        <taxon>Bacillariophyceae</taxon>
        <taxon>Bacillariophycidae</taxon>
        <taxon>Naviculales</taxon>
        <taxon>Naviculaceae</taxon>
        <taxon>Seminavis</taxon>
    </lineage>
</organism>
<name>A0A9N8DHG4_9STRA</name>
<reference evidence="2" key="1">
    <citation type="submission" date="2020-06" db="EMBL/GenBank/DDBJ databases">
        <authorList>
            <consortium name="Plant Systems Biology data submission"/>
        </authorList>
    </citation>
    <scope>NUCLEOTIDE SEQUENCE</scope>
    <source>
        <strain evidence="2">D6</strain>
    </source>
</reference>
<gene>
    <name evidence="2" type="ORF">SEMRO_68_G038060.1</name>
</gene>
<protein>
    <submittedName>
        <fullName evidence="2">Uncharacterized protein</fullName>
    </submittedName>
</protein>
<dbReference type="Proteomes" id="UP001153069">
    <property type="component" value="Unassembled WGS sequence"/>
</dbReference>
<dbReference type="OrthoDB" id="54678at2759"/>
<feature type="compositionally biased region" description="Polar residues" evidence="1">
    <location>
        <begin position="60"/>
        <end position="76"/>
    </location>
</feature>
<evidence type="ECO:0000256" key="1">
    <source>
        <dbReference type="SAM" id="MobiDB-lite"/>
    </source>
</evidence>
<dbReference type="EMBL" id="CAICTM010000067">
    <property type="protein sequence ID" value="CAB9499759.1"/>
    <property type="molecule type" value="Genomic_DNA"/>
</dbReference>
<sequence>MQPQPMQFNSLQASMMLNSLVAAGSFPPLQTLPRAAAPAPSFTSAFGSAMTTAPRVVLAPQQQQQPRRTSLPTNSAKDALKRSKSSHKNLRFLVLIKILLQDLEQSGDYAMRYRVKQVVQECNRRRKSGDLASTSLERLVESALKTTVGDVRWGKAKLRLDAMMCQRRQRHLR</sequence>
<evidence type="ECO:0000313" key="2">
    <source>
        <dbReference type="EMBL" id="CAB9499759.1"/>
    </source>
</evidence>
<evidence type="ECO:0000313" key="3">
    <source>
        <dbReference type="Proteomes" id="UP001153069"/>
    </source>
</evidence>
<keyword evidence="3" id="KW-1185">Reference proteome</keyword>
<accession>A0A9N8DHG4</accession>
<proteinExistence type="predicted"/>
<feature type="region of interest" description="Disordered" evidence="1">
    <location>
        <begin position="57"/>
        <end position="83"/>
    </location>
</feature>
<comment type="caution">
    <text evidence="2">The sequence shown here is derived from an EMBL/GenBank/DDBJ whole genome shotgun (WGS) entry which is preliminary data.</text>
</comment>
<dbReference type="AlphaFoldDB" id="A0A9N8DHG4"/>